<gene>
    <name evidence="2" type="ORF">HPP92_017766</name>
</gene>
<evidence type="ECO:0000313" key="3">
    <source>
        <dbReference type="Proteomes" id="UP000636800"/>
    </source>
</evidence>
<keyword evidence="1" id="KW-0812">Transmembrane</keyword>
<dbReference type="AlphaFoldDB" id="A0A835Q8N1"/>
<evidence type="ECO:0000313" key="2">
    <source>
        <dbReference type="EMBL" id="KAG0466186.1"/>
    </source>
</evidence>
<name>A0A835Q8N1_VANPL</name>
<dbReference type="EMBL" id="JADCNL010000009">
    <property type="protein sequence ID" value="KAG0466186.1"/>
    <property type="molecule type" value="Genomic_DNA"/>
</dbReference>
<keyword evidence="3" id="KW-1185">Reference proteome</keyword>
<dbReference type="OrthoDB" id="4062651at2759"/>
<evidence type="ECO:0000256" key="1">
    <source>
        <dbReference type="SAM" id="Phobius"/>
    </source>
</evidence>
<proteinExistence type="predicted"/>
<protein>
    <submittedName>
        <fullName evidence="2">Uncharacterized protein</fullName>
    </submittedName>
</protein>
<feature type="transmembrane region" description="Helical" evidence="1">
    <location>
        <begin position="6"/>
        <end position="28"/>
    </location>
</feature>
<comment type="caution">
    <text evidence="2">The sequence shown here is derived from an EMBL/GenBank/DDBJ whole genome shotgun (WGS) entry which is preliminary data.</text>
</comment>
<reference evidence="2 3" key="1">
    <citation type="journal article" date="2020" name="Nat. Food">
        <title>A phased Vanilla planifolia genome enables genetic improvement of flavour and production.</title>
        <authorList>
            <person name="Hasing T."/>
            <person name="Tang H."/>
            <person name="Brym M."/>
            <person name="Khazi F."/>
            <person name="Huang T."/>
            <person name="Chambers A.H."/>
        </authorList>
    </citation>
    <scope>NUCLEOTIDE SEQUENCE [LARGE SCALE GENOMIC DNA]</scope>
    <source>
        <tissue evidence="2">Leaf</tissue>
    </source>
</reference>
<dbReference type="Proteomes" id="UP000636800">
    <property type="component" value="Unassembled WGS sequence"/>
</dbReference>
<keyword evidence="1" id="KW-0472">Membrane</keyword>
<organism evidence="2 3">
    <name type="scientific">Vanilla planifolia</name>
    <name type="common">Vanilla</name>
    <dbReference type="NCBI Taxonomy" id="51239"/>
    <lineage>
        <taxon>Eukaryota</taxon>
        <taxon>Viridiplantae</taxon>
        <taxon>Streptophyta</taxon>
        <taxon>Embryophyta</taxon>
        <taxon>Tracheophyta</taxon>
        <taxon>Spermatophyta</taxon>
        <taxon>Magnoliopsida</taxon>
        <taxon>Liliopsida</taxon>
        <taxon>Asparagales</taxon>
        <taxon>Orchidaceae</taxon>
        <taxon>Vanilloideae</taxon>
        <taxon>Vanilleae</taxon>
        <taxon>Vanilla</taxon>
    </lineage>
</organism>
<keyword evidence="1" id="KW-1133">Transmembrane helix</keyword>
<sequence>MRFFGPLWIAIGNMKNLLIAINYFAMWLEMKPMVFRSSPANGGILKLEVFDLPHYL</sequence>
<accession>A0A835Q8N1</accession>